<gene>
    <name evidence="2" type="ORF">CSO01_33760</name>
</gene>
<accession>A0A512PHG2</accession>
<feature type="coiled-coil region" evidence="1">
    <location>
        <begin position="14"/>
        <end position="41"/>
    </location>
</feature>
<protein>
    <submittedName>
        <fullName evidence="2">Uncharacterized protein</fullName>
    </submittedName>
</protein>
<evidence type="ECO:0000313" key="3">
    <source>
        <dbReference type="Proteomes" id="UP000321798"/>
    </source>
</evidence>
<dbReference type="Proteomes" id="UP000321798">
    <property type="component" value="Unassembled WGS sequence"/>
</dbReference>
<reference evidence="2 3" key="1">
    <citation type="submission" date="2019-07" db="EMBL/GenBank/DDBJ databases">
        <title>Whole genome shotgun sequence of Cellulomonas soli NBRC 109434.</title>
        <authorList>
            <person name="Hosoyama A."/>
            <person name="Uohara A."/>
            <person name="Ohji S."/>
            <person name="Ichikawa N."/>
        </authorList>
    </citation>
    <scope>NUCLEOTIDE SEQUENCE [LARGE SCALE GENOMIC DNA]</scope>
    <source>
        <strain evidence="2 3">NBRC 109434</strain>
    </source>
</reference>
<organism evidence="2 3">
    <name type="scientific">Cellulomonas soli</name>
    <dbReference type="NCBI Taxonomy" id="931535"/>
    <lineage>
        <taxon>Bacteria</taxon>
        <taxon>Bacillati</taxon>
        <taxon>Actinomycetota</taxon>
        <taxon>Actinomycetes</taxon>
        <taxon>Micrococcales</taxon>
        <taxon>Cellulomonadaceae</taxon>
        <taxon>Cellulomonas</taxon>
    </lineage>
</organism>
<name>A0A512PHG2_9CELL</name>
<evidence type="ECO:0000313" key="2">
    <source>
        <dbReference type="EMBL" id="GEP70661.1"/>
    </source>
</evidence>
<dbReference type="EMBL" id="BKAL01000015">
    <property type="protein sequence ID" value="GEP70661.1"/>
    <property type="molecule type" value="Genomic_DNA"/>
</dbReference>
<evidence type="ECO:0000256" key="1">
    <source>
        <dbReference type="SAM" id="Coils"/>
    </source>
</evidence>
<comment type="caution">
    <text evidence="2">The sequence shown here is derived from an EMBL/GenBank/DDBJ whole genome shotgun (WGS) entry which is preliminary data.</text>
</comment>
<proteinExistence type="predicted"/>
<dbReference type="RefSeq" id="WP_146954439.1">
    <property type="nucleotide sequence ID" value="NZ_BAABBJ010000012.1"/>
</dbReference>
<keyword evidence="3" id="KW-1185">Reference proteome</keyword>
<dbReference type="AlphaFoldDB" id="A0A512PHG2"/>
<sequence>MRIHEVTAEHASVLSTLAAERAAAEAALDAARRAQREAIEDIYTHGGYTLHAIAPHAGLGYQTIHAIVRDVRARREAAAA</sequence>
<keyword evidence="1" id="KW-0175">Coiled coil</keyword>